<keyword evidence="2" id="KW-0372">Hormone</keyword>
<evidence type="ECO:0000256" key="3">
    <source>
        <dbReference type="ARBA" id="ARBA00022729"/>
    </source>
</evidence>
<protein>
    <recommendedName>
        <fullName evidence="7">Rapid alkalinization factor</fullName>
    </recommendedName>
</protein>
<dbReference type="GO" id="GO:0005179">
    <property type="term" value="F:hormone activity"/>
    <property type="evidence" value="ECO:0007669"/>
    <property type="project" value="UniProtKB-KW"/>
</dbReference>
<comment type="similarity">
    <text evidence="1">Belongs to the plant rapid alkalinization factor (RALF) family.</text>
</comment>
<name>A0AA41SI50_PAPNU</name>
<accession>A0AA41SI50</accession>
<evidence type="ECO:0000313" key="6">
    <source>
        <dbReference type="Proteomes" id="UP001177140"/>
    </source>
</evidence>
<dbReference type="PANTHER" id="PTHR33136:SF13">
    <property type="entry name" value="OS10G0328900 PROTEIN"/>
    <property type="match status" value="1"/>
</dbReference>
<evidence type="ECO:0000256" key="4">
    <source>
        <dbReference type="ARBA" id="ARBA00023157"/>
    </source>
</evidence>
<evidence type="ECO:0008006" key="7">
    <source>
        <dbReference type="Google" id="ProtNLM"/>
    </source>
</evidence>
<dbReference type="InterPro" id="IPR008801">
    <property type="entry name" value="RALF"/>
</dbReference>
<keyword evidence="6" id="KW-1185">Reference proteome</keyword>
<gene>
    <name evidence="5" type="ORF">MKW94_002411</name>
</gene>
<comment type="caution">
    <text evidence="5">The sequence shown here is derived from an EMBL/GenBank/DDBJ whole genome shotgun (WGS) entry which is preliminary data.</text>
</comment>
<dbReference type="GO" id="GO:0019722">
    <property type="term" value="P:calcium-mediated signaling"/>
    <property type="evidence" value="ECO:0007669"/>
    <property type="project" value="TreeGrafter"/>
</dbReference>
<dbReference type="EMBL" id="JAJJMA010174707">
    <property type="protein sequence ID" value="MCL7037047.1"/>
    <property type="molecule type" value="Genomic_DNA"/>
</dbReference>
<keyword evidence="3" id="KW-0732">Signal</keyword>
<sequence>MVTTKKSVTTTTMLVFITIFTITTASLIDAYSVSSSNHEMGWISATSTRSSCEGGSTVGGCENANEFEMDSEISRRILATTKYISYESLKKNTVPCSQKGASYYNCKPGAQANPYTRGCSAITKCKS</sequence>
<dbReference type="PANTHER" id="PTHR33136">
    <property type="entry name" value="RAPID ALKALINIZATION FACTOR-LIKE"/>
    <property type="match status" value="1"/>
</dbReference>
<organism evidence="5 6">
    <name type="scientific">Papaver nudicaule</name>
    <name type="common">Iceland poppy</name>
    <dbReference type="NCBI Taxonomy" id="74823"/>
    <lineage>
        <taxon>Eukaryota</taxon>
        <taxon>Viridiplantae</taxon>
        <taxon>Streptophyta</taxon>
        <taxon>Embryophyta</taxon>
        <taxon>Tracheophyta</taxon>
        <taxon>Spermatophyta</taxon>
        <taxon>Magnoliopsida</taxon>
        <taxon>Ranunculales</taxon>
        <taxon>Papaveraceae</taxon>
        <taxon>Papaveroideae</taxon>
        <taxon>Papaver</taxon>
    </lineage>
</organism>
<reference evidence="5" key="1">
    <citation type="submission" date="2022-03" db="EMBL/GenBank/DDBJ databases">
        <title>A functionally conserved STORR gene fusion in Papaver species that diverged 16.8 million years ago.</title>
        <authorList>
            <person name="Catania T."/>
        </authorList>
    </citation>
    <scope>NUCLEOTIDE SEQUENCE</scope>
    <source>
        <strain evidence="5">S-191538</strain>
    </source>
</reference>
<evidence type="ECO:0000313" key="5">
    <source>
        <dbReference type="EMBL" id="MCL7037047.1"/>
    </source>
</evidence>
<dbReference type="Pfam" id="PF05498">
    <property type="entry name" value="RALF"/>
    <property type="match status" value="1"/>
</dbReference>
<dbReference type="AlphaFoldDB" id="A0AA41SI50"/>
<proteinExistence type="inferred from homology"/>
<keyword evidence="4" id="KW-1015">Disulfide bond</keyword>
<dbReference type="Proteomes" id="UP001177140">
    <property type="component" value="Unassembled WGS sequence"/>
</dbReference>
<evidence type="ECO:0000256" key="1">
    <source>
        <dbReference type="ARBA" id="ARBA00009178"/>
    </source>
</evidence>
<evidence type="ECO:0000256" key="2">
    <source>
        <dbReference type="ARBA" id="ARBA00022702"/>
    </source>
</evidence>
<dbReference type="GO" id="GO:0009506">
    <property type="term" value="C:plasmodesma"/>
    <property type="evidence" value="ECO:0007669"/>
    <property type="project" value="TreeGrafter"/>
</dbReference>